<protein>
    <recommendedName>
        <fullName evidence="3">Acetyltransferase</fullName>
    </recommendedName>
</protein>
<dbReference type="EMBL" id="CP002428">
    <property type="protein sequence ID" value="AEV92305.1"/>
    <property type="molecule type" value="Genomic_DNA"/>
</dbReference>
<keyword evidence="2" id="KW-1185">Reference proteome</keyword>
<dbReference type="Proteomes" id="UP000005443">
    <property type="component" value="Chromosome"/>
</dbReference>
<organism evidence="1 2">
    <name type="scientific">Rickettsia slovaca (strain 13-B)</name>
    <dbReference type="NCBI Taxonomy" id="941638"/>
    <lineage>
        <taxon>Bacteria</taxon>
        <taxon>Pseudomonadati</taxon>
        <taxon>Pseudomonadota</taxon>
        <taxon>Alphaproteobacteria</taxon>
        <taxon>Rickettsiales</taxon>
        <taxon>Rickettsiaceae</taxon>
        <taxon>Rickettsieae</taxon>
        <taxon>Rickettsia</taxon>
        <taxon>spotted fever group</taxon>
    </lineage>
</organism>
<reference evidence="1 2" key="1">
    <citation type="journal article" date="2012" name="J. Bacteriol.">
        <title>Complete genome sequence of Rickettsia slovaca, the agent of tick-borne lymphadenitis.</title>
        <authorList>
            <person name="Fournier P.E."/>
            <person name="El Karkouri K."/>
            <person name="Robert C."/>
            <person name="Medigue C."/>
            <person name="Raoult D."/>
        </authorList>
    </citation>
    <scope>NUCLEOTIDE SEQUENCE [LARGE SCALE GENOMIC DNA]</scope>
    <source>
        <strain evidence="1 2">13-B</strain>
    </source>
</reference>
<evidence type="ECO:0000313" key="2">
    <source>
        <dbReference type="Proteomes" id="UP000005443"/>
    </source>
</evidence>
<proteinExistence type="predicted"/>
<evidence type="ECO:0000313" key="1">
    <source>
        <dbReference type="EMBL" id="AEV92305.1"/>
    </source>
</evidence>
<dbReference type="RefSeq" id="WP_014273527.1">
    <property type="nucleotide sequence ID" value="NC_016639.1"/>
</dbReference>
<evidence type="ECO:0008006" key="3">
    <source>
        <dbReference type="Google" id="ProtNLM"/>
    </source>
</evidence>
<sequence>MPHIKLWWDKDIEWSLELIEPKYSSYVIGYKLENNEPKNIHAYIIESDCTPLQCL</sequence>
<accession>A0ABN4AA40</accession>
<name>A0ABN4AA40_RICS1</name>
<gene>
    <name evidence="1" type="ordered locus">Rsl_829</name>
</gene>